<evidence type="ECO:0000313" key="1">
    <source>
        <dbReference type="EMBL" id="KAH8008366.1"/>
    </source>
</evidence>
<name>A0ACB8FSH2_9SAUR</name>
<dbReference type="EMBL" id="CM037619">
    <property type="protein sequence ID" value="KAH8008366.1"/>
    <property type="molecule type" value="Genomic_DNA"/>
</dbReference>
<accession>A0ACB8FSH2</accession>
<proteinExistence type="predicted"/>
<protein>
    <submittedName>
        <fullName evidence="1">Uncharacterized protein</fullName>
    </submittedName>
</protein>
<sequence>MERLLASTTLNRFRVCPPDLTGDGGELPSEDVLLANLPLKRIVRRLDPQWPLRGQTVTLIPAGKPEIITCTWYRDEEVESKEIFTYIPSIPEQQNGPAFTGRESAGPNCSLAISRLTLNDTGIYIVRKTVRGGPETGHAQVQVSDRLDKPTVSAFPCPYGVEFNDSVTLTCETLSGSATVRWFKNSRPLGKSVRIHLTGNNRTLSIPNITRDEAGLYQCEVSDSANTEISDVKYVDVIYGPEVPVIHPPERLYREHSDLRLTCEADTFPDAHYIWFCNGLQCGTKSELLIQNVTLKHSGNYVCQAMNVLTLQKRNTTQEIEVEGGE</sequence>
<evidence type="ECO:0000313" key="2">
    <source>
        <dbReference type="Proteomes" id="UP000827872"/>
    </source>
</evidence>
<keyword evidence="2" id="KW-1185">Reference proteome</keyword>
<reference evidence="1" key="1">
    <citation type="submission" date="2021-08" db="EMBL/GenBank/DDBJ databases">
        <title>The first chromosome-level gecko genome reveals the dynamic sex chromosomes of Neotropical dwarf geckos (Sphaerodactylidae: Sphaerodactylus).</title>
        <authorList>
            <person name="Pinto B.J."/>
            <person name="Keating S.E."/>
            <person name="Gamble T."/>
        </authorList>
    </citation>
    <scope>NUCLEOTIDE SEQUENCE</scope>
    <source>
        <strain evidence="1">TG3544</strain>
    </source>
</reference>
<gene>
    <name evidence="1" type="ORF">K3G42_029287</name>
</gene>
<dbReference type="Proteomes" id="UP000827872">
    <property type="component" value="Linkage Group LG06"/>
</dbReference>
<comment type="caution">
    <text evidence="1">The sequence shown here is derived from an EMBL/GenBank/DDBJ whole genome shotgun (WGS) entry which is preliminary data.</text>
</comment>
<organism evidence="1 2">
    <name type="scientific">Sphaerodactylus townsendi</name>
    <dbReference type="NCBI Taxonomy" id="933632"/>
    <lineage>
        <taxon>Eukaryota</taxon>
        <taxon>Metazoa</taxon>
        <taxon>Chordata</taxon>
        <taxon>Craniata</taxon>
        <taxon>Vertebrata</taxon>
        <taxon>Euteleostomi</taxon>
        <taxon>Lepidosauria</taxon>
        <taxon>Squamata</taxon>
        <taxon>Bifurcata</taxon>
        <taxon>Gekkota</taxon>
        <taxon>Sphaerodactylidae</taxon>
        <taxon>Sphaerodactylus</taxon>
    </lineage>
</organism>